<dbReference type="EMBL" id="MDYQ01000103">
    <property type="protein sequence ID" value="PRP82431.1"/>
    <property type="molecule type" value="Genomic_DNA"/>
</dbReference>
<sequence>MNLNNTSILCLFSNVSPLIASTGEHVIMDREKSVEHLHKLLQGLFHCAHMHIDCIKQVQSAQMLTNILQRITKQNTGA</sequence>
<dbReference type="Proteomes" id="UP000241769">
    <property type="component" value="Unassembled WGS sequence"/>
</dbReference>
<keyword evidence="2" id="KW-1185">Reference proteome</keyword>
<dbReference type="InParanoid" id="A0A2P6NES0"/>
<evidence type="ECO:0000313" key="1">
    <source>
        <dbReference type="EMBL" id="PRP82431.1"/>
    </source>
</evidence>
<dbReference type="AlphaFoldDB" id="A0A2P6NES0"/>
<evidence type="ECO:0000313" key="2">
    <source>
        <dbReference type="Proteomes" id="UP000241769"/>
    </source>
</evidence>
<protein>
    <submittedName>
        <fullName evidence="1">Uncharacterized protein</fullName>
    </submittedName>
</protein>
<organism evidence="1 2">
    <name type="scientific">Planoprotostelium fungivorum</name>
    <dbReference type="NCBI Taxonomy" id="1890364"/>
    <lineage>
        <taxon>Eukaryota</taxon>
        <taxon>Amoebozoa</taxon>
        <taxon>Evosea</taxon>
        <taxon>Variosea</taxon>
        <taxon>Cavosteliida</taxon>
        <taxon>Cavosteliaceae</taxon>
        <taxon>Planoprotostelium</taxon>
    </lineage>
</organism>
<accession>A0A2P6NES0</accession>
<gene>
    <name evidence="1" type="ORF">PROFUN_10131</name>
</gene>
<name>A0A2P6NES0_9EUKA</name>
<proteinExistence type="predicted"/>
<reference evidence="1 2" key="1">
    <citation type="journal article" date="2018" name="Genome Biol. Evol.">
        <title>Multiple Roots of Fruiting Body Formation in Amoebozoa.</title>
        <authorList>
            <person name="Hillmann F."/>
            <person name="Forbes G."/>
            <person name="Novohradska S."/>
            <person name="Ferling I."/>
            <person name="Riege K."/>
            <person name="Groth M."/>
            <person name="Westermann M."/>
            <person name="Marz M."/>
            <person name="Spaller T."/>
            <person name="Winckler T."/>
            <person name="Schaap P."/>
            <person name="Glockner G."/>
        </authorList>
    </citation>
    <scope>NUCLEOTIDE SEQUENCE [LARGE SCALE GENOMIC DNA]</scope>
    <source>
        <strain evidence="1 2">Jena</strain>
    </source>
</reference>
<comment type="caution">
    <text evidence="1">The sequence shown here is derived from an EMBL/GenBank/DDBJ whole genome shotgun (WGS) entry which is preliminary data.</text>
</comment>